<keyword evidence="3 6" id="KW-0812">Transmembrane</keyword>
<dbReference type="RefSeq" id="WP_229533628.1">
    <property type="nucleotide sequence ID" value="NZ_JAJHJB010000002.1"/>
</dbReference>
<feature type="transmembrane region" description="Helical" evidence="6">
    <location>
        <begin position="176"/>
        <end position="201"/>
    </location>
</feature>
<feature type="transmembrane region" description="Helical" evidence="6">
    <location>
        <begin position="328"/>
        <end position="351"/>
    </location>
</feature>
<keyword evidence="2" id="KW-1003">Cell membrane</keyword>
<feature type="transmembrane region" description="Helical" evidence="6">
    <location>
        <begin position="34"/>
        <end position="57"/>
    </location>
</feature>
<feature type="transmembrane region" description="Helical" evidence="6">
    <location>
        <begin position="363"/>
        <end position="380"/>
    </location>
</feature>
<dbReference type="Pfam" id="PF01943">
    <property type="entry name" value="Polysacc_synt"/>
    <property type="match status" value="1"/>
</dbReference>
<keyword evidence="4 6" id="KW-1133">Transmembrane helix</keyword>
<dbReference type="PANTHER" id="PTHR30250">
    <property type="entry name" value="PST FAMILY PREDICTED COLANIC ACID TRANSPORTER"/>
    <property type="match status" value="1"/>
</dbReference>
<feature type="transmembrane region" description="Helical" evidence="6">
    <location>
        <begin position="286"/>
        <end position="308"/>
    </location>
</feature>
<gene>
    <name evidence="7" type="ORF">LMF89_01870</name>
</gene>
<comment type="subcellular location">
    <subcellularLocation>
        <location evidence="1">Cell membrane</location>
        <topology evidence="1">Multi-pass membrane protein</topology>
    </subcellularLocation>
</comment>
<evidence type="ECO:0000256" key="6">
    <source>
        <dbReference type="SAM" id="Phobius"/>
    </source>
</evidence>
<accession>A0ABS8HPD1</accession>
<reference evidence="7" key="1">
    <citation type="submission" date="2021-11" db="EMBL/GenBank/DDBJ databases">
        <title>Description of a new species Pelosinus isolated from the bottom sediments of Lake Baikal.</title>
        <authorList>
            <person name="Zakharyuk A."/>
        </authorList>
    </citation>
    <scope>NUCLEOTIDE SEQUENCE</scope>
    <source>
        <strain evidence="7">Bkl1</strain>
    </source>
</reference>
<evidence type="ECO:0000256" key="1">
    <source>
        <dbReference type="ARBA" id="ARBA00004651"/>
    </source>
</evidence>
<protein>
    <submittedName>
        <fullName evidence="7">Oligosaccharide flippase family protein</fullName>
    </submittedName>
</protein>
<dbReference type="InterPro" id="IPR050833">
    <property type="entry name" value="Poly_Biosynth_Transport"/>
</dbReference>
<evidence type="ECO:0000256" key="5">
    <source>
        <dbReference type="ARBA" id="ARBA00023136"/>
    </source>
</evidence>
<dbReference type="PANTHER" id="PTHR30250:SF11">
    <property type="entry name" value="O-ANTIGEN TRANSPORTER-RELATED"/>
    <property type="match status" value="1"/>
</dbReference>
<feature type="transmembrane region" description="Helical" evidence="6">
    <location>
        <begin position="386"/>
        <end position="408"/>
    </location>
</feature>
<evidence type="ECO:0000256" key="4">
    <source>
        <dbReference type="ARBA" id="ARBA00022989"/>
    </source>
</evidence>
<keyword evidence="8" id="KW-1185">Reference proteome</keyword>
<proteinExistence type="predicted"/>
<comment type="caution">
    <text evidence="7">The sequence shown here is derived from an EMBL/GenBank/DDBJ whole genome shotgun (WGS) entry which is preliminary data.</text>
</comment>
<feature type="transmembrane region" description="Helical" evidence="6">
    <location>
        <begin position="86"/>
        <end position="109"/>
    </location>
</feature>
<evidence type="ECO:0000256" key="3">
    <source>
        <dbReference type="ARBA" id="ARBA00022692"/>
    </source>
</evidence>
<feature type="transmembrane region" description="Helical" evidence="6">
    <location>
        <begin position="147"/>
        <end position="169"/>
    </location>
</feature>
<feature type="transmembrane region" description="Helical" evidence="6">
    <location>
        <begin position="121"/>
        <end position="141"/>
    </location>
</feature>
<dbReference type="InterPro" id="IPR002797">
    <property type="entry name" value="Polysacc_synth"/>
</dbReference>
<dbReference type="Proteomes" id="UP001165492">
    <property type="component" value="Unassembled WGS sequence"/>
</dbReference>
<evidence type="ECO:0000313" key="7">
    <source>
        <dbReference type="EMBL" id="MCC5464108.1"/>
    </source>
</evidence>
<feature type="transmembrane region" description="Helical" evidence="6">
    <location>
        <begin position="221"/>
        <end position="244"/>
    </location>
</feature>
<sequence length="418" mass="46735">MKVSKDIRNLLDNTISFSVIQALRYIIPMATIPYLIRVLGADIFGAIAFAQAIMIYFSLLSDYGFNFTGPRDISINRDNLKKVSEVFSSIMVIKVALTIVGLCILLVCLATIPRLQEENTLLVLSCYGVVVSRALSVGWLFQGFEKIRYYAIIAAVFQFGYAVAVFILVKNVDDFLLVPIINSASLIIAEALSLIVAIKVFNLQIVVPSISRIRIQIKEGFHFFLSQLSLSSYTVMNSVLLGFFTTNRVIGYYSAAEKCIRALEGLLQPVVNSLYPYMVRTQNLSLLNKIICVTSLAGILSTVSVYFYSNLLVEVLFGKGFDYSADLLRVFVLEWVIVFPSAIIGTPYLVAFGYPEYFSKSNMLGTGAYFVGVIVIYSHIDPMNIIIITLISHGIVLVWRLFGVFQHLSPLKFRRISR</sequence>
<evidence type="ECO:0000313" key="8">
    <source>
        <dbReference type="Proteomes" id="UP001165492"/>
    </source>
</evidence>
<name>A0ABS8HPD1_9FIRM</name>
<evidence type="ECO:0000256" key="2">
    <source>
        <dbReference type="ARBA" id="ARBA00022475"/>
    </source>
</evidence>
<organism evidence="7 8">
    <name type="scientific">Pelosinus baikalensis</name>
    <dbReference type="NCBI Taxonomy" id="2892015"/>
    <lineage>
        <taxon>Bacteria</taxon>
        <taxon>Bacillati</taxon>
        <taxon>Bacillota</taxon>
        <taxon>Negativicutes</taxon>
        <taxon>Selenomonadales</taxon>
        <taxon>Sporomusaceae</taxon>
        <taxon>Pelosinus</taxon>
    </lineage>
</organism>
<keyword evidence="5 6" id="KW-0472">Membrane</keyword>
<dbReference type="EMBL" id="JAJHJB010000002">
    <property type="protein sequence ID" value="MCC5464108.1"/>
    <property type="molecule type" value="Genomic_DNA"/>
</dbReference>